<dbReference type="Pfam" id="PF00096">
    <property type="entry name" value="zf-C2H2"/>
    <property type="match status" value="2"/>
</dbReference>
<dbReference type="GO" id="GO:0000981">
    <property type="term" value="F:DNA-binding transcription factor activity, RNA polymerase II-specific"/>
    <property type="evidence" value="ECO:0007669"/>
    <property type="project" value="TreeGrafter"/>
</dbReference>
<evidence type="ECO:0000313" key="10">
    <source>
        <dbReference type="EMBL" id="JAS36831.1"/>
    </source>
</evidence>
<dbReference type="EMBL" id="GEDC01000467">
    <property type="protein sequence ID" value="JAS36831.1"/>
    <property type="molecule type" value="Transcribed_RNA"/>
</dbReference>
<dbReference type="GO" id="GO:0008270">
    <property type="term" value="F:zinc ion binding"/>
    <property type="evidence" value="ECO:0007669"/>
    <property type="project" value="UniProtKB-KW"/>
</dbReference>
<dbReference type="InterPro" id="IPR013087">
    <property type="entry name" value="Znf_C2H2_type"/>
</dbReference>
<sequence length="180" mass="20698">MDPLEQIKIKKEDEEEYTDDFPVIPFEVELIELESEVKIPNIFPGNEVIVAKDLKKIVKEKNYRDSSPVFQDLKKIDKPEGIQNDQSFQFSESVLTVESELGSFIQPTSYKGETELKQKVLNIGQKPFECEFCLAKFSTQSALTRHIRIHTGNKPFECKICNSKLSDKSAFRTHIRTHTG</sequence>
<organism evidence="10">
    <name type="scientific">Clastoptera arizonana</name>
    <name type="common">Arizona spittle bug</name>
    <dbReference type="NCBI Taxonomy" id="38151"/>
    <lineage>
        <taxon>Eukaryota</taxon>
        <taxon>Metazoa</taxon>
        <taxon>Ecdysozoa</taxon>
        <taxon>Arthropoda</taxon>
        <taxon>Hexapoda</taxon>
        <taxon>Insecta</taxon>
        <taxon>Pterygota</taxon>
        <taxon>Neoptera</taxon>
        <taxon>Paraneoptera</taxon>
        <taxon>Hemiptera</taxon>
        <taxon>Auchenorrhyncha</taxon>
        <taxon>Cercopoidea</taxon>
        <taxon>Clastopteridae</taxon>
        <taxon>Clastoptera</taxon>
    </lineage>
</organism>
<keyword evidence="3" id="KW-0677">Repeat</keyword>
<dbReference type="PROSITE" id="PS00028">
    <property type="entry name" value="ZINC_FINGER_C2H2_1"/>
    <property type="match status" value="2"/>
</dbReference>
<proteinExistence type="predicted"/>
<dbReference type="SMART" id="SM00355">
    <property type="entry name" value="ZnF_C2H2"/>
    <property type="match status" value="2"/>
</dbReference>
<accession>A0A1B6EG17</accession>
<evidence type="ECO:0000259" key="9">
    <source>
        <dbReference type="PROSITE" id="PS50157"/>
    </source>
</evidence>
<evidence type="ECO:0000256" key="8">
    <source>
        <dbReference type="PROSITE-ProRule" id="PRU00042"/>
    </source>
</evidence>
<dbReference type="GO" id="GO:0003677">
    <property type="term" value="F:DNA binding"/>
    <property type="evidence" value="ECO:0007669"/>
    <property type="project" value="UniProtKB-KW"/>
</dbReference>
<protein>
    <recommendedName>
        <fullName evidence="9">C2H2-type domain-containing protein</fullName>
    </recommendedName>
</protein>
<dbReference type="FunFam" id="3.30.160.60:FF:000875">
    <property type="entry name" value="zinc finger protein 236 isoform X7"/>
    <property type="match status" value="1"/>
</dbReference>
<feature type="non-terminal residue" evidence="10">
    <location>
        <position position="180"/>
    </location>
</feature>
<dbReference type="SUPFAM" id="SSF57667">
    <property type="entry name" value="beta-beta-alpha zinc fingers"/>
    <property type="match status" value="1"/>
</dbReference>
<keyword evidence="4 8" id="KW-0863">Zinc-finger</keyword>
<name>A0A1B6EG17_9HEMI</name>
<keyword evidence="2" id="KW-0479">Metal-binding</keyword>
<keyword evidence="5" id="KW-0862">Zinc</keyword>
<evidence type="ECO:0000256" key="7">
    <source>
        <dbReference type="ARBA" id="ARBA00023242"/>
    </source>
</evidence>
<dbReference type="PANTHER" id="PTHR24394:SF29">
    <property type="entry name" value="MYONEURIN"/>
    <property type="match status" value="1"/>
</dbReference>
<feature type="domain" description="C2H2-type" evidence="9">
    <location>
        <begin position="128"/>
        <end position="155"/>
    </location>
</feature>
<comment type="subcellular location">
    <subcellularLocation>
        <location evidence="1">Nucleus</location>
    </subcellularLocation>
</comment>
<evidence type="ECO:0000256" key="2">
    <source>
        <dbReference type="ARBA" id="ARBA00022723"/>
    </source>
</evidence>
<gene>
    <name evidence="10" type="ORF">g.16819</name>
</gene>
<dbReference type="FunFam" id="3.30.160.60:FF:000624">
    <property type="entry name" value="zinc finger protein 697"/>
    <property type="match status" value="1"/>
</dbReference>
<dbReference type="AlphaFoldDB" id="A0A1B6EG17"/>
<dbReference type="GO" id="GO:0005634">
    <property type="term" value="C:nucleus"/>
    <property type="evidence" value="ECO:0007669"/>
    <property type="project" value="UniProtKB-SubCell"/>
</dbReference>
<keyword evidence="6" id="KW-0238">DNA-binding</keyword>
<dbReference type="PROSITE" id="PS50157">
    <property type="entry name" value="ZINC_FINGER_C2H2_2"/>
    <property type="match status" value="2"/>
</dbReference>
<dbReference type="InterPro" id="IPR036236">
    <property type="entry name" value="Znf_C2H2_sf"/>
</dbReference>
<dbReference type="Gene3D" id="3.30.160.60">
    <property type="entry name" value="Classic Zinc Finger"/>
    <property type="match status" value="2"/>
</dbReference>
<evidence type="ECO:0000256" key="6">
    <source>
        <dbReference type="ARBA" id="ARBA00023125"/>
    </source>
</evidence>
<dbReference type="PANTHER" id="PTHR24394">
    <property type="entry name" value="ZINC FINGER PROTEIN"/>
    <property type="match status" value="1"/>
</dbReference>
<evidence type="ECO:0000256" key="3">
    <source>
        <dbReference type="ARBA" id="ARBA00022737"/>
    </source>
</evidence>
<evidence type="ECO:0000256" key="1">
    <source>
        <dbReference type="ARBA" id="ARBA00004123"/>
    </source>
</evidence>
<evidence type="ECO:0000256" key="5">
    <source>
        <dbReference type="ARBA" id="ARBA00022833"/>
    </source>
</evidence>
<keyword evidence="7" id="KW-0539">Nucleus</keyword>
<feature type="domain" description="C2H2-type" evidence="9">
    <location>
        <begin position="156"/>
        <end position="180"/>
    </location>
</feature>
<evidence type="ECO:0000256" key="4">
    <source>
        <dbReference type="ARBA" id="ARBA00022771"/>
    </source>
</evidence>
<reference evidence="10" key="1">
    <citation type="submission" date="2015-12" db="EMBL/GenBank/DDBJ databases">
        <title>De novo transcriptome assembly of four potential Pierce s Disease insect vectors from Arizona vineyards.</title>
        <authorList>
            <person name="Tassone E.E."/>
        </authorList>
    </citation>
    <scope>NUCLEOTIDE SEQUENCE</scope>
</reference>